<feature type="compositionally biased region" description="Polar residues" evidence="1">
    <location>
        <begin position="205"/>
        <end position="215"/>
    </location>
</feature>
<dbReference type="OrthoDB" id="5544992at2759"/>
<evidence type="ECO:0000313" key="3">
    <source>
        <dbReference type="Proteomes" id="UP000257109"/>
    </source>
</evidence>
<proteinExistence type="predicted"/>
<evidence type="ECO:0000256" key="1">
    <source>
        <dbReference type="SAM" id="MobiDB-lite"/>
    </source>
</evidence>
<protein>
    <recommendedName>
        <fullName evidence="4">Retrotransposon gag domain-containing protein</fullName>
    </recommendedName>
</protein>
<reference evidence="2" key="1">
    <citation type="submission" date="2018-05" db="EMBL/GenBank/DDBJ databases">
        <title>Draft genome of Mucuna pruriens seed.</title>
        <authorList>
            <person name="Nnadi N.E."/>
            <person name="Vos R."/>
            <person name="Hasami M.H."/>
            <person name="Devisetty U.K."/>
            <person name="Aguiy J.C."/>
        </authorList>
    </citation>
    <scope>NUCLEOTIDE SEQUENCE [LARGE SCALE GENOMIC DNA]</scope>
    <source>
        <strain evidence="2">JCA_2017</strain>
    </source>
</reference>
<keyword evidence="3" id="KW-1185">Reference proteome</keyword>
<dbReference type="AlphaFoldDB" id="A0A371EQG7"/>
<comment type="caution">
    <text evidence="2">The sequence shown here is derived from an EMBL/GenBank/DDBJ whole genome shotgun (WGS) entry which is preliminary data.</text>
</comment>
<evidence type="ECO:0008006" key="4">
    <source>
        <dbReference type="Google" id="ProtNLM"/>
    </source>
</evidence>
<dbReference type="EMBL" id="QJKJ01012598">
    <property type="protein sequence ID" value="RDX68310.1"/>
    <property type="molecule type" value="Genomic_DNA"/>
</dbReference>
<dbReference type="PANTHER" id="PTHR34222">
    <property type="entry name" value="GAG_PRE-INTEGRS DOMAIN-CONTAINING PROTEIN"/>
    <property type="match status" value="1"/>
</dbReference>
<dbReference type="PANTHER" id="PTHR34222:SF99">
    <property type="entry name" value="PROTEIN, PUTATIVE-RELATED"/>
    <property type="match status" value="1"/>
</dbReference>
<organism evidence="2 3">
    <name type="scientific">Mucuna pruriens</name>
    <name type="common">Velvet bean</name>
    <name type="synonym">Dolichos pruriens</name>
    <dbReference type="NCBI Taxonomy" id="157652"/>
    <lineage>
        <taxon>Eukaryota</taxon>
        <taxon>Viridiplantae</taxon>
        <taxon>Streptophyta</taxon>
        <taxon>Embryophyta</taxon>
        <taxon>Tracheophyta</taxon>
        <taxon>Spermatophyta</taxon>
        <taxon>Magnoliopsida</taxon>
        <taxon>eudicotyledons</taxon>
        <taxon>Gunneridae</taxon>
        <taxon>Pentapetalae</taxon>
        <taxon>rosids</taxon>
        <taxon>fabids</taxon>
        <taxon>Fabales</taxon>
        <taxon>Fabaceae</taxon>
        <taxon>Papilionoideae</taxon>
        <taxon>50 kb inversion clade</taxon>
        <taxon>NPAAA clade</taxon>
        <taxon>indigoferoid/millettioid clade</taxon>
        <taxon>Phaseoleae</taxon>
        <taxon>Mucuna</taxon>
    </lineage>
</organism>
<feature type="non-terminal residue" evidence="2">
    <location>
        <position position="1"/>
    </location>
</feature>
<feature type="region of interest" description="Disordered" evidence="1">
    <location>
        <begin position="200"/>
        <end position="220"/>
    </location>
</feature>
<dbReference type="Proteomes" id="UP000257109">
    <property type="component" value="Unassembled WGS sequence"/>
</dbReference>
<sequence>METESSYLEFLTNPSKPYFIHGNENPSQPLVGPSLTGPKNKLSFIDGSFSQPSAGNPLFGAWQRCNTMVLAWIHRSISESLLKSILWIWASEVWKDFLKETFFVRKYTNYIRYYVNVLFHVLAVNCYKQAKDYRDQDNVIRFLKGLNDQFVHFTSQIMMIDPLPPITKVFSLVVLQERKLNSQVQMHLVSSSEDFAATNEFDQEGSGQEKQNNGNYRGRDRGFFNRDSGRCSYRNQVGINQLCTHCGMTNLTNDTCYYIHGLPPSYKDIKNS</sequence>
<evidence type="ECO:0000313" key="2">
    <source>
        <dbReference type="EMBL" id="RDX68310.1"/>
    </source>
</evidence>
<gene>
    <name evidence="2" type="ORF">CR513_52721</name>
</gene>
<accession>A0A371EQG7</accession>
<name>A0A371EQG7_MUCPR</name>